<reference evidence="1 2" key="1">
    <citation type="submission" date="2020-08" db="EMBL/GenBank/DDBJ databases">
        <title>Bridging the membrane lipid divide: bacteria of the FCB group superphylum have the potential to synthesize archaeal ether lipids.</title>
        <authorList>
            <person name="Villanueva L."/>
            <person name="Von Meijenfeldt F.A.B."/>
            <person name="Westbye A.B."/>
            <person name="Yadav S."/>
            <person name="Hopmans E.C."/>
            <person name="Dutilh B.E."/>
            <person name="Sinninghe Damste J.S."/>
        </authorList>
    </citation>
    <scope>NUCLEOTIDE SEQUENCE [LARGE SCALE GENOMIC DNA]</scope>
    <source>
        <strain evidence="1">NIOZ-UU17</strain>
    </source>
</reference>
<evidence type="ECO:0000313" key="1">
    <source>
        <dbReference type="EMBL" id="MBC8433521.1"/>
    </source>
</evidence>
<dbReference type="Gene3D" id="3.10.520.10">
    <property type="entry name" value="ApbE-like domains"/>
    <property type="match status" value="1"/>
</dbReference>
<dbReference type="AlphaFoldDB" id="A0A8J6TNF9"/>
<dbReference type="NCBIfam" id="NF003323">
    <property type="entry name" value="PRK04334.1-3"/>
    <property type="match status" value="1"/>
</dbReference>
<evidence type="ECO:0000313" key="2">
    <source>
        <dbReference type="Proteomes" id="UP000605201"/>
    </source>
</evidence>
<protein>
    <submittedName>
        <fullName evidence="1">UPF0280 family protein</fullName>
    </submittedName>
</protein>
<proteinExistence type="predicted"/>
<comment type="caution">
    <text evidence="1">The sequence shown here is derived from an EMBL/GenBank/DDBJ whole genome shotgun (WGS) entry which is preliminary data.</text>
</comment>
<dbReference type="InterPro" id="IPR007183">
    <property type="entry name" value="UPF0280"/>
</dbReference>
<gene>
    <name evidence="1" type="ORF">H8D96_16560</name>
</gene>
<dbReference type="PIRSF" id="PIRSF006421">
    <property type="entry name" value="UCP006421"/>
    <property type="match status" value="1"/>
</dbReference>
<dbReference type="InterPro" id="IPR003374">
    <property type="entry name" value="ApbE-like_sf"/>
</dbReference>
<dbReference type="EMBL" id="JACNIG010000305">
    <property type="protein sequence ID" value="MBC8433521.1"/>
    <property type="molecule type" value="Genomic_DNA"/>
</dbReference>
<name>A0A8J6TNF9_9BACT</name>
<dbReference type="Proteomes" id="UP000605201">
    <property type="component" value="Unassembled WGS sequence"/>
</dbReference>
<dbReference type="SUPFAM" id="SSF143631">
    <property type="entry name" value="ApbE-like"/>
    <property type="match status" value="1"/>
</dbReference>
<accession>A0A8J6TNF9</accession>
<organism evidence="1 2">
    <name type="scientific">Candidatus Desulfatibia vada</name>
    <dbReference type="NCBI Taxonomy" id="2841696"/>
    <lineage>
        <taxon>Bacteria</taxon>
        <taxon>Pseudomonadati</taxon>
        <taxon>Thermodesulfobacteriota</taxon>
        <taxon>Desulfobacteria</taxon>
        <taxon>Desulfobacterales</taxon>
        <taxon>Desulfobacterales incertae sedis</taxon>
        <taxon>Candidatus Desulfatibia</taxon>
    </lineage>
</organism>
<sequence length="246" mass="26085">MKHQERTYRRLAYRDQLVSFRVTVKETDVLIHATRPLEDITKELILKYRGYIEAYIQQHPEFAKTLRPWPISGPAPLIVKDMAAAGEKAGVGPMAAVAGAVAEHVGRELLAHSKEVIVENGGDVFLKTAGPVTTGIFAGSSPLSLRIGLRIDPGSKPLAVCTSSGTVGHSISMGKADAVCVVSASCSLADAAATSIGNRVESKTDIQQALDFGKQLEGVTGVVVIIGDSIGIWGELEVVPLNPDFS</sequence>